<evidence type="ECO:0000256" key="6">
    <source>
        <dbReference type="RuleBase" id="RU004168"/>
    </source>
</evidence>
<evidence type="ECO:0000256" key="2">
    <source>
        <dbReference type="ARBA" id="ARBA00012150"/>
    </source>
</evidence>
<protein>
    <recommendedName>
        <fullName evidence="2 5">acylphosphatase</fullName>
        <ecNumber evidence="2 5">3.6.1.7</ecNumber>
    </recommendedName>
</protein>
<keyword evidence="3 5" id="KW-0378">Hydrolase</keyword>
<sequence length="170" mass="18374">MSDATELLVRLEFCVHGKVQRVHMRAYTKRKANELGLCGWCRNTPEGTVVGVAEGHAPSVAALRHWLATEGSPAARIDRLDVTRFEQIGALSAEFVVGVGASALPLPFSVDKSYGHAPRAPRASRLRQPERAVHRGALQAADKEVRAARRKELASIAHCLPSALGQPSEP</sequence>
<dbReference type="Proteomes" id="UP000751190">
    <property type="component" value="Unassembled WGS sequence"/>
</dbReference>
<evidence type="ECO:0000256" key="1">
    <source>
        <dbReference type="ARBA" id="ARBA00005614"/>
    </source>
</evidence>
<dbReference type="InterPro" id="IPR017968">
    <property type="entry name" value="Acylphosphatase_CS"/>
</dbReference>
<dbReference type="PROSITE" id="PS51160">
    <property type="entry name" value="ACYLPHOSPHATASE_3"/>
    <property type="match status" value="1"/>
</dbReference>
<dbReference type="PANTHER" id="PTHR10029">
    <property type="entry name" value="ACYLPHOSPHATASE"/>
    <property type="match status" value="1"/>
</dbReference>
<feature type="domain" description="Acylphosphatase-like" evidence="7">
    <location>
        <begin position="10"/>
        <end position="99"/>
    </location>
</feature>
<gene>
    <name evidence="8" type="ORF">KFE25_011999</name>
</gene>
<organism evidence="8 9">
    <name type="scientific">Diacronema lutheri</name>
    <name type="common">Unicellular marine alga</name>
    <name type="synonym">Monochrysis lutheri</name>
    <dbReference type="NCBI Taxonomy" id="2081491"/>
    <lineage>
        <taxon>Eukaryota</taxon>
        <taxon>Haptista</taxon>
        <taxon>Haptophyta</taxon>
        <taxon>Pavlovophyceae</taxon>
        <taxon>Pavlovales</taxon>
        <taxon>Pavlovaceae</taxon>
        <taxon>Diacronema</taxon>
    </lineage>
</organism>
<dbReference type="OrthoDB" id="7961613at2759"/>
<dbReference type="InterPro" id="IPR036046">
    <property type="entry name" value="Acylphosphatase-like_dom_sf"/>
</dbReference>
<name>A0A8J5X7L3_DIALT</name>
<dbReference type="EMBL" id="JAGTXO010000060">
    <property type="protein sequence ID" value="KAG8457933.1"/>
    <property type="molecule type" value="Genomic_DNA"/>
</dbReference>
<dbReference type="PANTHER" id="PTHR10029:SF3">
    <property type="entry name" value="ACYLPHOSPHATASE-RELATED"/>
    <property type="match status" value="1"/>
</dbReference>
<evidence type="ECO:0000313" key="9">
    <source>
        <dbReference type="Proteomes" id="UP000751190"/>
    </source>
</evidence>
<comment type="similarity">
    <text evidence="1 6">Belongs to the acylphosphatase family.</text>
</comment>
<accession>A0A8J5X7L3</accession>
<dbReference type="GO" id="GO:0003998">
    <property type="term" value="F:acylphosphatase activity"/>
    <property type="evidence" value="ECO:0007669"/>
    <property type="project" value="UniProtKB-EC"/>
</dbReference>
<dbReference type="SUPFAM" id="SSF54975">
    <property type="entry name" value="Acylphosphatase/BLUF domain-like"/>
    <property type="match status" value="1"/>
</dbReference>
<feature type="active site" evidence="5">
    <location>
        <position position="43"/>
    </location>
</feature>
<dbReference type="AlphaFoldDB" id="A0A8J5X7L3"/>
<comment type="caution">
    <text evidence="8">The sequence shown here is derived from an EMBL/GenBank/DDBJ whole genome shotgun (WGS) entry which is preliminary data.</text>
</comment>
<evidence type="ECO:0000313" key="8">
    <source>
        <dbReference type="EMBL" id="KAG8457933.1"/>
    </source>
</evidence>
<feature type="active site" evidence="5">
    <location>
        <position position="25"/>
    </location>
</feature>
<dbReference type="PRINTS" id="PR00112">
    <property type="entry name" value="ACYLPHPHTASE"/>
</dbReference>
<comment type="catalytic activity">
    <reaction evidence="4 5">
        <text>an acyl phosphate + H2O = a carboxylate + phosphate + H(+)</text>
        <dbReference type="Rhea" id="RHEA:14965"/>
        <dbReference type="ChEBI" id="CHEBI:15377"/>
        <dbReference type="ChEBI" id="CHEBI:15378"/>
        <dbReference type="ChEBI" id="CHEBI:29067"/>
        <dbReference type="ChEBI" id="CHEBI:43474"/>
        <dbReference type="ChEBI" id="CHEBI:59918"/>
        <dbReference type="EC" id="3.6.1.7"/>
    </reaction>
</comment>
<dbReference type="EC" id="3.6.1.7" evidence="2 5"/>
<evidence type="ECO:0000256" key="5">
    <source>
        <dbReference type="PROSITE-ProRule" id="PRU00520"/>
    </source>
</evidence>
<dbReference type="PROSITE" id="PS00151">
    <property type="entry name" value="ACYLPHOSPHATASE_2"/>
    <property type="match status" value="1"/>
</dbReference>
<evidence type="ECO:0000256" key="3">
    <source>
        <dbReference type="ARBA" id="ARBA00022801"/>
    </source>
</evidence>
<evidence type="ECO:0000259" key="7">
    <source>
        <dbReference type="PROSITE" id="PS51160"/>
    </source>
</evidence>
<dbReference type="InterPro" id="IPR020456">
    <property type="entry name" value="Acylphosphatase"/>
</dbReference>
<reference evidence="8" key="1">
    <citation type="submission" date="2021-05" db="EMBL/GenBank/DDBJ databases">
        <title>The genome of the haptophyte Pavlova lutheri (Diacronema luteri, Pavlovales) - a model for lipid biosynthesis in eukaryotic algae.</title>
        <authorList>
            <person name="Hulatt C.J."/>
            <person name="Posewitz M.C."/>
        </authorList>
    </citation>
    <scope>NUCLEOTIDE SEQUENCE</scope>
    <source>
        <strain evidence="8">NIVA-4/92</strain>
    </source>
</reference>
<dbReference type="Gene3D" id="3.30.70.100">
    <property type="match status" value="1"/>
</dbReference>
<dbReference type="Pfam" id="PF00708">
    <property type="entry name" value="Acylphosphatase"/>
    <property type="match status" value="1"/>
</dbReference>
<keyword evidence="9" id="KW-1185">Reference proteome</keyword>
<proteinExistence type="inferred from homology"/>
<evidence type="ECO:0000256" key="4">
    <source>
        <dbReference type="ARBA" id="ARBA00047645"/>
    </source>
</evidence>
<dbReference type="InterPro" id="IPR001792">
    <property type="entry name" value="Acylphosphatase-like_dom"/>
</dbReference>